<keyword evidence="4" id="KW-1185">Reference proteome</keyword>
<dbReference type="InParanoid" id="A0A0C2WP88"/>
<keyword evidence="2" id="KW-0233">DNA recombination</keyword>
<dbReference type="InterPro" id="IPR011010">
    <property type="entry name" value="DNA_brk_join_enz"/>
</dbReference>
<accession>A0A0C2WP88</accession>
<dbReference type="AlphaFoldDB" id="A0A0C2WP88"/>
<reference evidence="3 4" key="1">
    <citation type="submission" date="2014-04" db="EMBL/GenBank/DDBJ databases">
        <title>Evolutionary Origins and Diversification of the Mycorrhizal Mutualists.</title>
        <authorList>
            <consortium name="DOE Joint Genome Institute"/>
            <consortium name="Mycorrhizal Genomics Consortium"/>
            <person name="Kohler A."/>
            <person name="Kuo A."/>
            <person name="Nagy L.G."/>
            <person name="Floudas D."/>
            <person name="Copeland A."/>
            <person name="Barry K.W."/>
            <person name="Cichocki N."/>
            <person name="Veneault-Fourrey C."/>
            <person name="LaButti K."/>
            <person name="Lindquist E.A."/>
            <person name="Lipzen A."/>
            <person name="Lundell T."/>
            <person name="Morin E."/>
            <person name="Murat C."/>
            <person name="Riley R."/>
            <person name="Ohm R."/>
            <person name="Sun H."/>
            <person name="Tunlid A."/>
            <person name="Henrissat B."/>
            <person name="Grigoriev I.V."/>
            <person name="Hibbett D.S."/>
            <person name="Martin F."/>
        </authorList>
    </citation>
    <scope>NUCLEOTIDE SEQUENCE [LARGE SCALE GENOMIC DNA]</scope>
    <source>
        <strain evidence="3 4">Koide BX008</strain>
    </source>
</reference>
<dbReference type="InterPro" id="IPR013762">
    <property type="entry name" value="Integrase-like_cat_sf"/>
</dbReference>
<sequence length="314" mass="35618">PNREPWSWERLNHERSIALGMSLADASNEAYTSAVNSYLTFCKLHHFPITPTPDTLSYYVTWQSCHIKPDSVNVYLSGLVHHLEPYFPDIRTARNHPLVRNTIAGCKRRFGSAVNRKQPLSSSDLTQALASLPRPWAYDDLLFLTLTLVSFLGLLRLGEVTQNEGKRVDYRRVISRGTVELTPTTFCFLLPAHKADRFFEGSRIVITGRNRVPNPIPLCSAYLRARDQLFPFHPQLWLCRSGHPPTRAWFLRLLHRVCDPALGGHSLRAGGATDLALNGTSLDIIQAAGRWASESFRIYIRRNPFLMDAVIRSQ</sequence>
<dbReference type="EMBL" id="KN818349">
    <property type="protein sequence ID" value="KIL58038.1"/>
    <property type="molecule type" value="Genomic_DNA"/>
</dbReference>
<dbReference type="Gene3D" id="1.10.443.10">
    <property type="entry name" value="Intergrase catalytic core"/>
    <property type="match status" value="1"/>
</dbReference>
<dbReference type="GO" id="GO:0006310">
    <property type="term" value="P:DNA recombination"/>
    <property type="evidence" value="ECO:0007669"/>
    <property type="project" value="UniProtKB-KW"/>
</dbReference>
<proteinExistence type="predicted"/>
<dbReference type="GO" id="GO:0003677">
    <property type="term" value="F:DNA binding"/>
    <property type="evidence" value="ECO:0007669"/>
    <property type="project" value="UniProtKB-KW"/>
</dbReference>
<evidence type="ECO:0000313" key="3">
    <source>
        <dbReference type="EMBL" id="KIL58038.1"/>
    </source>
</evidence>
<dbReference type="Gene3D" id="1.10.150.130">
    <property type="match status" value="1"/>
</dbReference>
<evidence type="ECO:0000256" key="1">
    <source>
        <dbReference type="ARBA" id="ARBA00023125"/>
    </source>
</evidence>
<gene>
    <name evidence="3" type="ORF">M378DRAFT_53549</name>
</gene>
<keyword evidence="1" id="KW-0238">DNA-binding</keyword>
<dbReference type="GO" id="GO:0015074">
    <property type="term" value="P:DNA integration"/>
    <property type="evidence" value="ECO:0007669"/>
    <property type="project" value="InterPro"/>
</dbReference>
<dbReference type="SUPFAM" id="SSF56349">
    <property type="entry name" value="DNA breaking-rejoining enzymes"/>
    <property type="match status" value="1"/>
</dbReference>
<dbReference type="SUPFAM" id="SSF47823">
    <property type="entry name" value="lambda integrase-like, N-terminal domain"/>
    <property type="match status" value="1"/>
</dbReference>
<dbReference type="HOGENOM" id="CLU_083223_0_0_1"/>
<name>A0A0C2WP88_AMAMK</name>
<evidence type="ECO:0008006" key="5">
    <source>
        <dbReference type="Google" id="ProtNLM"/>
    </source>
</evidence>
<evidence type="ECO:0000313" key="4">
    <source>
        <dbReference type="Proteomes" id="UP000054549"/>
    </source>
</evidence>
<dbReference type="Proteomes" id="UP000054549">
    <property type="component" value="Unassembled WGS sequence"/>
</dbReference>
<dbReference type="InterPro" id="IPR052925">
    <property type="entry name" value="Phage_Integrase-like_Recomb"/>
</dbReference>
<dbReference type="PANTHER" id="PTHR34605:SF4">
    <property type="entry name" value="DNA ADENINE METHYLTRANSFERASE"/>
    <property type="match status" value="1"/>
</dbReference>
<feature type="non-terminal residue" evidence="3">
    <location>
        <position position="1"/>
    </location>
</feature>
<evidence type="ECO:0000256" key="2">
    <source>
        <dbReference type="ARBA" id="ARBA00023172"/>
    </source>
</evidence>
<dbReference type="STRING" id="946122.A0A0C2WP88"/>
<dbReference type="PANTHER" id="PTHR34605">
    <property type="entry name" value="PHAGE_INTEGRASE DOMAIN-CONTAINING PROTEIN"/>
    <property type="match status" value="1"/>
</dbReference>
<dbReference type="OrthoDB" id="5598396at2759"/>
<protein>
    <recommendedName>
        <fullName evidence="5">Tyr recombinase domain-containing protein</fullName>
    </recommendedName>
</protein>
<dbReference type="InterPro" id="IPR010998">
    <property type="entry name" value="Integrase_recombinase_N"/>
</dbReference>
<feature type="non-terminal residue" evidence="3">
    <location>
        <position position="314"/>
    </location>
</feature>
<organism evidence="3 4">
    <name type="scientific">Amanita muscaria (strain Koide BX008)</name>
    <dbReference type="NCBI Taxonomy" id="946122"/>
    <lineage>
        <taxon>Eukaryota</taxon>
        <taxon>Fungi</taxon>
        <taxon>Dikarya</taxon>
        <taxon>Basidiomycota</taxon>
        <taxon>Agaricomycotina</taxon>
        <taxon>Agaricomycetes</taxon>
        <taxon>Agaricomycetidae</taxon>
        <taxon>Agaricales</taxon>
        <taxon>Pluteineae</taxon>
        <taxon>Amanitaceae</taxon>
        <taxon>Amanita</taxon>
    </lineage>
</organism>